<dbReference type="EMBL" id="CP130472">
    <property type="protein sequence ID" value="WLS48047.1"/>
    <property type="molecule type" value="Genomic_DNA"/>
</dbReference>
<keyword evidence="1" id="KW-1133">Transmembrane helix</keyword>
<proteinExistence type="predicted"/>
<name>A0AAJ6HXK9_9ACTN</name>
<evidence type="ECO:0000256" key="1">
    <source>
        <dbReference type="SAM" id="Phobius"/>
    </source>
</evidence>
<reference evidence="2 3" key="1">
    <citation type="submission" date="2023-07" db="EMBL/GenBank/DDBJ databases">
        <title>Micromonospora profundi TRM 95458 converts glycerol to a new osmotic compound.</title>
        <authorList>
            <person name="Lu D."/>
        </authorList>
    </citation>
    <scope>NUCLEOTIDE SEQUENCE [LARGE SCALE GENOMIC DNA]</scope>
    <source>
        <strain evidence="2 3">TRM95458</strain>
    </source>
</reference>
<keyword evidence="1" id="KW-0812">Transmembrane</keyword>
<dbReference type="Proteomes" id="UP001235874">
    <property type="component" value="Chromosome"/>
</dbReference>
<feature type="transmembrane region" description="Helical" evidence="1">
    <location>
        <begin position="127"/>
        <end position="145"/>
    </location>
</feature>
<sequence>MIRDANREDRVTMTFGQRNAWVSAVVMPAASIAYLAVVLPRLGDRPAAEVSWVGPMLWTIGATVVGTIVGTILISIAAAITNRDVESKGDVRDRQIDRYGDRLAQAITAFGGAVVLALVMFEVDHFWIGNALFVIGAIGATWGAVAKIRAYHGVFNG</sequence>
<evidence type="ECO:0008006" key="4">
    <source>
        <dbReference type="Google" id="ProtNLM"/>
    </source>
</evidence>
<accession>A0AAJ6HXK9</accession>
<feature type="transmembrane region" description="Helical" evidence="1">
    <location>
        <begin position="57"/>
        <end position="82"/>
    </location>
</feature>
<keyword evidence="1" id="KW-0472">Membrane</keyword>
<feature type="transmembrane region" description="Helical" evidence="1">
    <location>
        <begin position="20"/>
        <end position="37"/>
    </location>
</feature>
<evidence type="ECO:0000313" key="3">
    <source>
        <dbReference type="Proteomes" id="UP001235874"/>
    </source>
</evidence>
<gene>
    <name evidence="2" type="ORF">Q3V37_12900</name>
</gene>
<dbReference type="KEGG" id="mprn:Q3V37_12900"/>
<keyword evidence="3" id="KW-1185">Reference proteome</keyword>
<organism evidence="2 3">
    <name type="scientific">Micromonospora profundi</name>
    <dbReference type="NCBI Taxonomy" id="1420889"/>
    <lineage>
        <taxon>Bacteria</taxon>
        <taxon>Bacillati</taxon>
        <taxon>Actinomycetota</taxon>
        <taxon>Actinomycetes</taxon>
        <taxon>Micromonosporales</taxon>
        <taxon>Micromonosporaceae</taxon>
        <taxon>Micromonospora</taxon>
    </lineage>
</organism>
<feature type="transmembrane region" description="Helical" evidence="1">
    <location>
        <begin position="103"/>
        <end position="121"/>
    </location>
</feature>
<dbReference type="AlphaFoldDB" id="A0AAJ6HXK9"/>
<protein>
    <recommendedName>
        <fullName evidence="4">DUF2178 domain-containing protein</fullName>
    </recommendedName>
</protein>
<evidence type="ECO:0000313" key="2">
    <source>
        <dbReference type="EMBL" id="WLS48047.1"/>
    </source>
</evidence>
<dbReference type="RefSeq" id="WP_306273586.1">
    <property type="nucleotide sequence ID" value="NZ_CP130472.1"/>
</dbReference>